<evidence type="ECO:0000256" key="1">
    <source>
        <dbReference type="SAM" id="MobiDB-lite"/>
    </source>
</evidence>
<dbReference type="EMBL" id="JBBBZM010000178">
    <property type="protein sequence ID" value="KAL0632266.1"/>
    <property type="molecule type" value="Genomic_DNA"/>
</dbReference>
<feature type="compositionally biased region" description="Gly residues" evidence="1">
    <location>
        <begin position="43"/>
        <end position="52"/>
    </location>
</feature>
<feature type="compositionally biased region" description="Basic and acidic residues" evidence="1">
    <location>
        <begin position="230"/>
        <end position="243"/>
    </location>
</feature>
<organism evidence="3 4">
    <name type="scientific">Discina gigas</name>
    <dbReference type="NCBI Taxonomy" id="1032678"/>
    <lineage>
        <taxon>Eukaryota</taxon>
        <taxon>Fungi</taxon>
        <taxon>Dikarya</taxon>
        <taxon>Ascomycota</taxon>
        <taxon>Pezizomycotina</taxon>
        <taxon>Pezizomycetes</taxon>
        <taxon>Pezizales</taxon>
        <taxon>Discinaceae</taxon>
        <taxon>Discina</taxon>
    </lineage>
</organism>
<feature type="region of interest" description="Disordered" evidence="1">
    <location>
        <begin position="216"/>
        <end position="243"/>
    </location>
</feature>
<dbReference type="Gene3D" id="1.10.1900.10">
    <property type="entry name" value="c-terminal domain of poly(a) binding protein"/>
    <property type="match status" value="1"/>
</dbReference>
<feature type="compositionally biased region" description="Low complexity" evidence="1">
    <location>
        <begin position="53"/>
        <end position="111"/>
    </location>
</feature>
<evidence type="ECO:0000313" key="4">
    <source>
        <dbReference type="Proteomes" id="UP001447188"/>
    </source>
</evidence>
<dbReference type="InterPro" id="IPR002004">
    <property type="entry name" value="PABP_HYD_C"/>
</dbReference>
<feature type="region of interest" description="Disordered" evidence="1">
    <location>
        <begin position="1"/>
        <end position="140"/>
    </location>
</feature>
<gene>
    <name evidence="3" type="primary">PAB1_2</name>
    <name evidence="3" type="ORF">Q9L58_008865</name>
</gene>
<feature type="domain" description="PABC" evidence="2">
    <location>
        <begin position="135"/>
        <end position="212"/>
    </location>
</feature>
<proteinExistence type="predicted"/>
<dbReference type="InterPro" id="IPR036053">
    <property type="entry name" value="PABP-dom"/>
</dbReference>
<name>A0ABR3G8X2_9PEZI</name>
<evidence type="ECO:0000313" key="3">
    <source>
        <dbReference type="EMBL" id="KAL0632266.1"/>
    </source>
</evidence>
<dbReference type="Proteomes" id="UP001447188">
    <property type="component" value="Unassembled WGS sequence"/>
</dbReference>
<dbReference type="SUPFAM" id="SSF63570">
    <property type="entry name" value="PABC (PABP) domain"/>
    <property type="match status" value="1"/>
</dbReference>
<accession>A0ABR3G8X2</accession>
<dbReference type="SMART" id="SM00517">
    <property type="entry name" value="PolyA"/>
    <property type="match status" value="1"/>
</dbReference>
<reference evidence="3 4" key="1">
    <citation type="submission" date="2024-02" db="EMBL/GenBank/DDBJ databases">
        <title>Discinaceae phylogenomics.</title>
        <authorList>
            <person name="Dirks A.C."/>
            <person name="James T.Y."/>
        </authorList>
    </citation>
    <scope>NUCLEOTIDE SEQUENCE [LARGE SCALE GENOMIC DNA]</scope>
    <source>
        <strain evidence="3 4">ACD0624</strain>
    </source>
</reference>
<evidence type="ECO:0000259" key="2">
    <source>
        <dbReference type="PROSITE" id="PS51309"/>
    </source>
</evidence>
<dbReference type="PANTHER" id="PTHR46276">
    <property type="entry name" value="E3 UBIQUITIN-PROTEIN LIGASE UBR5"/>
    <property type="match status" value="1"/>
</dbReference>
<keyword evidence="4" id="KW-1185">Reference proteome</keyword>
<comment type="caution">
    <text evidence="3">The sequence shown here is derived from an EMBL/GenBank/DDBJ whole genome shotgun (WGS) entry which is preliminary data.</text>
</comment>
<protein>
    <submittedName>
        <fullName evidence="3">Protein phosphatase PP2A regulatory subunit B</fullName>
    </submittedName>
</protein>
<sequence>MIPQGMPQGGRGPMSQGGNFPPSNGGRGPMGIPQGMYGPPSMGPGGGPGGPGFSPYPNPQALAAAQAQAVAATGRGRGGMPSSSMSGVPPQGMPMMGSRGPAPTGRGAPRANAPPPQQQQAPRQPIPAPQQVLPPSSIDIGMFTSRSHQEQKQILGEELYPKIQRQHPDLAGKITGMLLEMENMELLALLDDDPALRAKVDEALSVYDEYVKARKDDDVVGAGPDATANDNEKKAEVEPAKAE</sequence>
<dbReference type="PANTHER" id="PTHR46276:SF1">
    <property type="entry name" value="E3 UBIQUITIN-PROTEIN LIGASE UBR5"/>
    <property type="match status" value="1"/>
</dbReference>
<dbReference type="PROSITE" id="PS51309">
    <property type="entry name" value="PABC"/>
    <property type="match status" value="1"/>
</dbReference>
<dbReference type="Pfam" id="PF00658">
    <property type="entry name" value="MLLE"/>
    <property type="match status" value="1"/>
</dbReference>